<dbReference type="InterPro" id="IPR049945">
    <property type="entry name" value="AAA_22"/>
</dbReference>
<dbReference type="GO" id="GO:0009279">
    <property type="term" value="C:cell outer membrane"/>
    <property type="evidence" value="ECO:0007669"/>
    <property type="project" value="InterPro"/>
</dbReference>
<keyword evidence="8" id="KW-1185">Reference proteome</keyword>
<dbReference type="PANTHER" id="PTHR35894:SF1">
    <property type="entry name" value="PHOSPHORIBULOKINASE _ URIDINE KINASE FAMILY"/>
    <property type="match status" value="1"/>
</dbReference>
<feature type="region of interest" description="Disordered" evidence="4">
    <location>
        <begin position="453"/>
        <end position="571"/>
    </location>
</feature>
<feature type="region of interest" description="Disordered" evidence="4">
    <location>
        <begin position="676"/>
        <end position="697"/>
    </location>
</feature>
<comment type="subcellular location">
    <subcellularLocation>
        <location evidence="1">Membrane</location>
    </subcellularLocation>
</comment>
<dbReference type="Gene3D" id="3.40.50.300">
    <property type="entry name" value="P-loop containing nucleotide triphosphate hydrolases"/>
    <property type="match status" value="1"/>
</dbReference>
<dbReference type="PROSITE" id="PS51123">
    <property type="entry name" value="OMPA_2"/>
    <property type="match status" value="1"/>
</dbReference>
<dbReference type="SMART" id="SM00382">
    <property type="entry name" value="AAA"/>
    <property type="match status" value="1"/>
</dbReference>
<dbReference type="InterPro" id="IPR006664">
    <property type="entry name" value="OMP_bac"/>
</dbReference>
<dbReference type="PANTHER" id="PTHR35894">
    <property type="entry name" value="GENERAL SECRETION PATHWAY PROTEIN A-RELATED"/>
    <property type="match status" value="1"/>
</dbReference>
<dbReference type="InterPro" id="IPR036737">
    <property type="entry name" value="OmpA-like_sf"/>
</dbReference>
<dbReference type="EMBL" id="FNNZ01000012">
    <property type="protein sequence ID" value="SDX00393.1"/>
    <property type="molecule type" value="Genomic_DNA"/>
</dbReference>
<dbReference type="InterPro" id="IPR006665">
    <property type="entry name" value="OmpA-like"/>
</dbReference>
<feature type="compositionally biased region" description="Basic and acidic residues" evidence="4">
    <location>
        <begin position="679"/>
        <end position="697"/>
    </location>
</feature>
<dbReference type="PRINTS" id="PR01021">
    <property type="entry name" value="OMPADOMAIN"/>
</dbReference>
<evidence type="ECO:0000256" key="1">
    <source>
        <dbReference type="ARBA" id="ARBA00004370"/>
    </source>
</evidence>
<proteinExistence type="predicted"/>
<evidence type="ECO:0000256" key="4">
    <source>
        <dbReference type="SAM" id="MobiDB-lite"/>
    </source>
</evidence>
<evidence type="ECO:0000259" key="6">
    <source>
        <dbReference type="PROSITE" id="PS51123"/>
    </source>
</evidence>
<dbReference type="Pfam" id="PF13401">
    <property type="entry name" value="AAA_22"/>
    <property type="match status" value="1"/>
</dbReference>
<evidence type="ECO:0000313" key="7">
    <source>
        <dbReference type="EMBL" id="SDX00393.1"/>
    </source>
</evidence>
<dbReference type="PROSITE" id="PS01068">
    <property type="entry name" value="OMPA_1"/>
    <property type="match status" value="1"/>
</dbReference>
<protein>
    <submittedName>
        <fullName evidence="7">Type II secretory pathway, component ExeA (Predicted ATPase)</fullName>
    </submittedName>
</protein>
<dbReference type="InterPro" id="IPR027417">
    <property type="entry name" value="P-loop_NTPase"/>
</dbReference>
<dbReference type="Pfam" id="PF00691">
    <property type="entry name" value="OmpA"/>
    <property type="match status" value="1"/>
</dbReference>
<feature type="compositionally biased region" description="Polar residues" evidence="4">
    <location>
        <begin position="558"/>
        <end position="568"/>
    </location>
</feature>
<dbReference type="InterPro" id="IPR052026">
    <property type="entry name" value="ExeA_AAA_ATPase_DNA-bind"/>
</dbReference>
<dbReference type="AlphaFoldDB" id="A0A1H2Y5A7"/>
<dbReference type="GO" id="GO:0016887">
    <property type="term" value="F:ATP hydrolysis activity"/>
    <property type="evidence" value="ECO:0007669"/>
    <property type="project" value="InterPro"/>
</dbReference>
<dbReference type="SUPFAM" id="SSF52540">
    <property type="entry name" value="P-loop containing nucleoside triphosphate hydrolases"/>
    <property type="match status" value="1"/>
</dbReference>
<dbReference type="InterPro" id="IPR006690">
    <property type="entry name" value="OMPA-like_CS"/>
</dbReference>
<evidence type="ECO:0000256" key="2">
    <source>
        <dbReference type="ARBA" id="ARBA00023136"/>
    </source>
</evidence>
<feature type="compositionally biased region" description="Basic and acidic residues" evidence="4">
    <location>
        <begin position="536"/>
        <end position="547"/>
    </location>
</feature>
<dbReference type="CDD" id="cd07185">
    <property type="entry name" value="OmpA_C-like"/>
    <property type="match status" value="1"/>
</dbReference>
<name>A0A1H2Y5A7_THIRO</name>
<feature type="compositionally biased region" description="Low complexity" evidence="4">
    <location>
        <begin position="468"/>
        <end position="482"/>
    </location>
</feature>
<feature type="region of interest" description="Disordered" evidence="4">
    <location>
        <begin position="311"/>
        <end position="373"/>
    </location>
</feature>
<dbReference type="Gene3D" id="3.30.1330.60">
    <property type="entry name" value="OmpA-like domain"/>
    <property type="match status" value="1"/>
</dbReference>
<gene>
    <name evidence="7" type="ORF">SAMN05421783_11253</name>
</gene>
<organism evidence="7 8">
    <name type="scientific">Thiocapsa roseopersicina</name>
    <dbReference type="NCBI Taxonomy" id="1058"/>
    <lineage>
        <taxon>Bacteria</taxon>
        <taxon>Pseudomonadati</taxon>
        <taxon>Pseudomonadota</taxon>
        <taxon>Gammaproteobacteria</taxon>
        <taxon>Chromatiales</taxon>
        <taxon>Chromatiaceae</taxon>
        <taxon>Thiocapsa</taxon>
    </lineage>
</organism>
<feature type="transmembrane region" description="Helical" evidence="5">
    <location>
        <begin position="415"/>
        <end position="434"/>
    </location>
</feature>
<feature type="compositionally biased region" description="Low complexity" evidence="4">
    <location>
        <begin position="508"/>
        <end position="521"/>
    </location>
</feature>
<evidence type="ECO:0000313" key="8">
    <source>
        <dbReference type="Proteomes" id="UP000198816"/>
    </source>
</evidence>
<dbReference type="SUPFAM" id="SSF103088">
    <property type="entry name" value="OmpA-like"/>
    <property type="match status" value="1"/>
</dbReference>
<accession>A0A1H2Y5A7</accession>
<dbReference type="OrthoDB" id="9780149at2"/>
<reference evidence="8" key="1">
    <citation type="submission" date="2016-10" db="EMBL/GenBank/DDBJ databases">
        <authorList>
            <person name="Varghese N."/>
            <person name="Submissions S."/>
        </authorList>
    </citation>
    <scope>NUCLEOTIDE SEQUENCE [LARGE SCALE GENOMIC DNA]</scope>
    <source>
        <strain evidence="8">DSM 217</strain>
    </source>
</reference>
<feature type="domain" description="OmpA-like" evidence="6">
    <location>
        <begin position="596"/>
        <end position="715"/>
    </location>
</feature>
<dbReference type="STRING" id="1058.SAMN05421783_11253"/>
<keyword evidence="2 3" id="KW-0472">Membrane</keyword>
<sequence length="719" mass="78113">MYEAFFELREKPFSLLPDPGFLYLSQKHQEALTLLEYGLLNQAGFIILTGEIGSGKTTLMRYLLDRLDRDVTIGLISHTHQSLGDLMDWICQAFDIQAATSAKRDLHQAFVDFLIDQYAAGKRVLLIVDEAQNLGLDKLEELRLLSNINADKDLVLQLMLLGQPQLRDLLQRAELEQFVQRVAASYHLGRLDASETEHYIYHRILIAGGKYKIFDRGACHAIHHYSKGIPRLINLLCDTALVYAYGASEKTVTAKAVDDLIDIHAPHLLIPIERDTLGRQAQRERLASEAEIGDDGLTPFDAMEIVAPLVPEIDDSRAPSPPATSSSLVRDLAREHEDVPPSVARALQAEDAPSPARASTDIVPPLPRSAAHPDARHALGTMKTTHSASIQAAERLAEEASSSVRKRRTPFQPGGLLIAFLILIAVGAAMVWLGTSSISERFRSALLDQVDREAQPATVPAATPPSDDPSTTSPTDPDSEPTAAPPAQQPEAPSERSLPSPAGERDMMTPTTPTAEGTAEVVPPPPLSQDPSPATDDERQGAPDRIEMGSSAPPGTLTEGTQARNGSASEPLRSAALADLEHRFRALPVEISAVDRDFIKVDLGESVQFLDGSTSLDTRAREVLTAIAEVLEETETAMINVIGHTDSSGTDSINQALSAQRAATVSRFLVRRGIPSERVSSEGRGKSEPKIDPEQERIIGPGVNRRIELEVRNPDPGMN</sequence>
<evidence type="ECO:0000256" key="3">
    <source>
        <dbReference type="PROSITE-ProRule" id="PRU00473"/>
    </source>
</evidence>
<keyword evidence="5" id="KW-1133">Transmembrane helix</keyword>
<dbReference type="InterPro" id="IPR003593">
    <property type="entry name" value="AAA+_ATPase"/>
</dbReference>
<keyword evidence="5" id="KW-0812">Transmembrane</keyword>
<evidence type="ECO:0000256" key="5">
    <source>
        <dbReference type="SAM" id="Phobius"/>
    </source>
</evidence>
<dbReference type="Proteomes" id="UP000198816">
    <property type="component" value="Unassembled WGS sequence"/>
</dbReference>